<name>A0A1I3LUT6_9SPIR</name>
<dbReference type="Proteomes" id="UP000182737">
    <property type="component" value="Unassembled WGS sequence"/>
</dbReference>
<dbReference type="InterPro" id="IPR042229">
    <property type="entry name" value="Listeria/Bacterioides_rpt_sf"/>
</dbReference>
<keyword evidence="4" id="KW-1185">Reference proteome</keyword>
<sequence>MKEVIKTIAAVSVFALLASCQMNTADDGNQNETQPSVNTTEYTVSFDLNFPEDTDEVIYCDITENTAPSSMKANEGQNITLPSCATEMTRYQRNSYGENGAGYEFDKWNTSADGSGTAYAAGASFKVTSTVTLYATYKQTENSGSEDVGYASALDFSSVTSYSMKVGDTVNLASLIGESSVYHEIQSGSDVVELGSGSLTAIGPGSAIVKAIDWDDSSKSWSCSITVTVEGFSGSALDYKLMGRWEDGNSYLVFNADKTGELKVYKNGSILQKSTFEWTSFENSYGKFLTLSNCSEDYLEGKQYTITSISTTSLRLHGYLAFGAAQDTSWTKQ</sequence>
<reference evidence="4" key="1">
    <citation type="submission" date="2016-10" db="EMBL/GenBank/DDBJ databases">
        <authorList>
            <person name="Varghese N."/>
            <person name="Submissions S."/>
        </authorList>
    </citation>
    <scope>NUCLEOTIDE SEQUENCE [LARGE SCALE GENOMIC DNA]</scope>
    <source>
        <strain evidence="4">XBD1002</strain>
    </source>
</reference>
<feature type="signal peptide" evidence="2">
    <location>
        <begin position="1"/>
        <end position="24"/>
    </location>
</feature>
<dbReference type="AlphaFoldDB" id="A0A1I3LUT6"/>
<dbReference type="Pfam" id="PF09479">
    <property type="entry name" value="Flg_new"/>
    <property type="match status" value="1"/>
</dbReference>
<comment type="subcellular location">
    <subcellularLocation>
        <location evidence="1">Cell envelope</location>
    </subcellularLocation>
</comment>
<evidence type="ECO:0000256" key="1">
    <source>
        <dbReference type="ARBA" id="ARBA00004196"/>
    </source>
</evidence>
<proteinExistence type="predicted"/>
<dbReference type="Gene3D" id="2.60.40.4270">
    <property type="entry name" value="Listeria-Bacteroides repeat domain"/>
    <property type="match status" value="1"/>
</dbReference>
<dbReference type="InterPro" id="IPR013378">
    <property type="entry name" value="InlB-like_B-rpt"/>
</dbReference>
<evidence type="ECO:0000313" key="4">
    <source>
        <dbReference type="Proteomes" id="UP000182737"/>
    </source>
</evidence>
<dbReference type="OrthoDB" id="363253at2"/>
<feature type="chain" id="PRO_5010322249" evidence="2">
    <location>
        <begin position="25"/>
        <end position="333"/>
    </location>
</feature>
<evidence type="ECO:0000313" key="3">
    <source>
        <dbReference type="EMBL" id="SFI88544.1"/>
    </source>
</evidence>
<protein>
    <submittedName>
        <fullName evidence="3">Repeat domain (List_Bact_rpt)</fullName>
    </submittedName>
</protein>
<dbReference type="PROSITE" id="PS51257">
    <property type="entry name" value="PROKAR_LIPOPROTEIN"/>
    <property type="match status" value="1"/>
</dbReference>
<accession>A0A1I3LUT6</accession>
<dbReference type="EMBL" id="FORI01000007">
    <property type="protein sequence ID" value="SFI88544.1"/>
    <property type="molecule type" value="Genomic_DNA"/>
</dbReference>
<gene>
    <name evidence="3" type="ORF">SAMN04487775_107209</name>
</gene>
<evidence type="ECO:0000256" key="2">
    <source>
        <dbReference type="SAM" id="SignalP"/>
    </source>
</evidence>
<organism evidence="3 4">
    <name type="scientific">Treponema bryantii</name>
    <dbReference type="NCBI Taxonomy" id="163"/>
    <lineage>
        <taxon>Bacteria</taxon>
        <taxon>Pseudomonadati</taxon>
        <taxon>Spirochaetota</taxon>
        <taxon>Spirochaetia</taxon>
        <taxon>Spirochaetales</taxon>
        <taxon>Treponemataceae</taxon>
        <taxon>Treponema</taxon>
    </lineage>
</organism>
<keyword evidence="2" id="KW-0732">Signal</keyword>
<dbReference type="RefSeq" id="WP_074932485.1">
    <property type="nucleotide sequence ID" value="NZ_FORI01000007.1"/>
</dbReference>